<dbReference type="SUPFAM" id="SSF52058">
    <property type="entry name" value="L domain-like"/>
    <property type="match status" value="1"/>
</dbReference>
<dbReference type="PRINTS" id="PR00364">
    <property type="entry name" value="DISEASERSIST"/>
</dbReference>
<feature type="repeat" description="PPR" evidence="6">
    <location>
        <begin position="1295"/>
        <end position="1329"/>
    </location>
</feature>
<dbReference type="PANTHER" id="PTHR47447">
    <property type="entry name" value="OS03G0856100 PROTEIN"/>
    <property type="match status" value="1"/>
</dbReference>
<dbReference type="Gene3D" id="3.30.1370.110">
    <property type="match status" value="1"/>
</dbReference>
<dbReference type="InterPro" id="IPR011611">
    <property type="entry name" value="PfkB_dom"/>
</dbReference>
<feature type="repeat" description="PPR" evidence="6">
    <location>
        <begin position="1435"/>
        <end position="1469"/>
    </location>
</feature>
<evidence type="ECO:0000259" key="8">
    <source>
        <dbReference type="PROSITE" id="PS50828"/>
    </source>
</evidence>
<dbReference type="Gene3D" id="1.10.10.10">
    <property type="entry name" value="Winged helix-like DNA-binding domain superfamily/Winged helix DNA-binding domain"/>
    <property type="match status" value="1"/>
</dbReference>
<evidence type="ECO:0000256" key="1">
    <source>
        <dbReference type="ARBA" id="ARBA00007626"/>
    </source>
</evidence>
<evidence type="ECO:0000256" key="2">
    <source>
        <dbReference type="ARBA" id="ARBA00022679"/>
    </source>
</evidence>
<dbReference type="Gene3D" id="3.40.50.300">
    <property type="entry name" value="P-loop containing nucleotide triphosphate hydrolases"/>
    <property type="match status" value="1"/>
</dbReference>
<protein>
    <recommendedName>
        <fullName evidence="8">Smr domain-containing protein</fullName>
    </recommendedName>
</protein>
<feature type="repeat" description="PPR" evidence="6">
    <location>
        <begin position="1154"/>
        <end position="1188"/>
    </location>
</feature>
<keyword evidence="2" id="KW-0808">Transferase</keyword>
<dbReference type="Gene3D" id="1.25.40.10">
    <property type="entry name" value="Tetratricopeptide repeat domain"/>
    <property type="match status" value="6"/>
</dbReference>
<dbReference type="PROSITE" id="PS50828">
    <property type="entry name" value="SMR"/>
    <property type="match status" value="1"/>
</dbReference>
<dbReference type="EMBL" id="JAGKQM010000005">
    <property type="protein sequence ID" value="KAH0925675.1"/>
    <property type="molecule type" value="Genomic_DNA"/>
</dbReference>
<feature type="region of interest" description="Disordered" evidence="7">
    <location>
        <begin position="954"/>
        <end position="1024"/>
    </location>
</feature>
<feature type="repeat" description="PPR" evidence="6">
    <location>
        <begin position="1549"/>
        <end position="1583"/>
    </location>
</feature>
<dbReference type="CDD" id="cd01167">
    <property type="entry name" value="bac_FRK"/>
    <property type="match status" value="1"/>
</dbReference>
<feature type="repeat" description="PPR" evidence="6">
    <location>
        <begin position="1330"/>
        <end position="1364"/>
    </location>
</feature>
<dbReference type="Pfam" id="PF13812">
    <property type="entry name" value="PPR_3"/>
    <property type="match status" value="1"/>
</dbReference>
<dbReference type="SUPFAM" id="SSF48452">
    <property type="entry name" value="TPR-like"/>
    <property type="match status" value="1"/>
</dbReference>
<accession>A0ABQ8DB17</accession>
<dbReference type="Pfam" id="PF00294">
    <property type="entry name" value="PfkB"/>
    <property type="match status" value="1"/>
</dbReference>
<feature type="repeat" description="PPR" evidence="6">
    <location>
        <begin position="1260"/>
        <end position="1294"/>
    </location>
</feature>
<dbReference type="PROSITE" id="PS00583">
    <property type="entry name" value="PFKB_KINASES_1"/>
    <property type="match status" value="1"/>
</dbReference>
<dbReference type="InterPro" id="IPR002173">
    <property type="entry name" value="Carboh/pur_kinase_PfkB_CS"/>
</dbReference>
<name>A0ABQ8DB17_BRANA</name>
<dbReference type="Pfam" id="PF23598">
    <property type="entry name" value="LRR_14"/>
    <property type="match status" value="1"/>
</dbReference>
<evidence type="ECO:0000256" key="5">
    <source>
        <dbReference type="ARBA" id="ARBA00022821"/>
    </source>
</evidence>
<feature type="compositionally biased region" description="Low complexity" evidence="7">
    <location>
        <begin position="972"/>
        <end position="990"/>
    </location>
</feature>
<dbReference type="PROSITE" id="PS00584">
    <property type="entry name" value="PFKB_KINASES_2"/>
    <property type="match status" value="1"/>
</dbReference>
<evidence type="ECO:0000256" key="6">
    <source>
        <dbReference type="PROSITE-ProRule" id="PRU00708"/>
    </source>
</evidence>
<evidence type="ECO:0000313" key="10">
    <source>
        <dbReference type="Proteomes" id="UP000824890"/>
    </source>
</evidence>
<keyword evidence="5" id="KW-0611">Plant defense</keyword>
<comment type="similarity">
    <text evidence="1">Belongs to the PPR family. P subfamily.</text>
</comment>
<dbReference type="InterPro" id="IPR002625">
    <property type="entry name" value="Smr_dom"/>
</dbReference>
<dbReference type="Gene3D" id="3.40.1190.20">
    <property type="match status" value="1"/>
</dbReference>
<feature type="domain" description="Smr" evidence="8">
    <location>
        <begin position="1659"/>
        <end position="1742"/>
    </location>
</feature>
<dbReference type="SUPFAM" id="SSF53613">
    <property type="entry name" value="Ribokinase-like"/>
    <property type="match status" value="1"/>
</dbReference>
<feature type="repeat" description="PPR" evidence="6">
    <location>
        <begin position="1365"/>
        <end position="1399"/>
    </location>
</feature>
<keyword evidence="10" id="KW-1185">Reference proteome</keyword>
<dbReference type="SMART" id="SM00463">
    <property type="entry name" value="SMR"/>
    <property type="match status" value="1"/>
</dbReference>
<dbReference type="Gene3D" id="1.10.8.430">
    <property type="entry name" value="Helical domain of apoptotic protease-activating factors"/>
    <property type="match status" value="1"/>
</dbReference>
<dbReference type="PANTHER" id="PTHR47447:SF29">
    <property type="entry name" value="PPR CONTAINING PLANT PROTEIN"/>
    <property type="match status" value="1"/>
</dbReference>
<dbReference type="InterPro" id="IPR058922">
    <property type="entry name" value="WHD_DRP"/>
</dbReference>
<dbReference type="Pfam" id="PF13041">
    <property type="entry name" value="PPR_2"/>
    <property type="match status" value="5"/>
</dbReference>
<feature type="repeat" description="PPR" evidence="6">
    <location>
        <begin position="128"/>
        <end position="162"/>
    </location>
</feature>
<dbReference type="Pfam" id="PF23559">
    <property type="entry name" value="WHD_DRP"/>
    <property type="match status" value="1"/>
</dbReference>
<dbReference type="Pfam" id="PF00931">
    <property type="entry name" value="NB-ARC"/>
    <property type="match status" value="2"/>
</dbReference>
<dbReference type="Pfam" id="PF01535">
    <property type="entry name" value="PPR"/>
    <property type="match status" value="3"/>
</dbReference>
<dbReference type="InterPro" id="IPR042197">
    <property type="entry name" value="Apaf_helical"/>
</dbReference>
<sequence length="2099" mass="235703">MRIRVEPRRKKIEKHKAIIFPTLGVNERGKLASSMIGPLGRLSKVSIAKTWVWEHCLRLLRSHKRLREKRRGGLWEVARSLFDEMANRKIKQDVFSYNTLLDAICKGGQMDLSFDILAQMHVNRITPNVVSYSTVIDGFAKTGRYEEALCLYLGIALDRVSYNTLLSIYTKFGRDEEALYMGGCVSISVPCDQTLSQVGRCLSQKASYIRKLQENVGTLQTATQELKDLRDDLLTRVTLEEEKGQRRLATVQRWLSNVFKKIKEVNNLKSRADFKVMAERVPRSKVEERLIYPVVGMTAMTEKVFTEWGGVGKTTLLSQINNSFVNTGNDFDVVIWVVVSKDQKIESVQETILRRLGLCSEEWKHIKEEEKASEIKKMLKVFTTRSKEVCSEMRVDVEMEVKCLASDEAWELFRMRVGDLTLESHPDIPEAARIIAEKCYGLPLALNVIGETMSSRKTIQEWSHAQDVLTSFAADFSCMQDKILPILKFSYDNLKDEMFRKCLQYCALFPEDYEIEKEELVEYWICEGIIDGNKDRDKAKNHGYEIIGTLVRACLLMEYEHTEFLKMHDMVREMALWITADLGKKKESFIVKTGSGLSHVPVVQDWSVVQKMSLMGNEIEKINACPYGTKKLATLFLQNNKLVSISERFFQWMTELKVLDLSSNESLTQLPADISKLVALQYLNLSSTGIEVLPFGIKSLTKLIHLNLEFTHKLKSVVGISNLLSLQVLMLFESNIPLNNGLVEEELKSLEHLKLLTLTLKDAFVMERLLNIHSLVNFTRHLSLDKCIPNAVRISLVATGSSAAPSGHEDRPLQHMKSPNPMYFRSLTRVDIVNCEGLRDLTWLMYAPSLTNLHVEMSFQTEEIISREKVMKIDGEKFTTPFLKLESLSLVFLYAVKSIYWSPLPFPALKYLKIRRCPELRKLPLDSASAKGCDLVLDAYKECLRDVEWEDEATKNRNHHQTRQQPNHRQWLPPRVSSSPRGSRSLSAAPPSSPSPVSHRKLPTFSPLLTPNSSPPLSSDFSGRRSTRFVSKMHFNRPKTTTSTRHSPAAENALHSLTAFSGDNDETTFQSLISTFEPTLHSSDDYTFLLRELGNRGECDKALLLYHFAVQRERRKNERGKLASAMIGTLGRLGKVSIAKTVFESALSGGYGNTVYAFSALISAYGRSGLHNEAITVFDSMKSYGLRPNLVTYNAVIDACGKGGMEFSKVAEFFDEMERNGVQPDRITFNSLLGVCSRGGLWEVARSLFHEMANRKIEQDVFSYNTLLDAVCKGGQMDLSFDVLAQMRANRITPNVVSYSTVIDGFAKAGRFDEALTLFDEMRYLGIALDRVSYNTLLSIYTKVGRDEEALDVLREMASVGIKKDVVTYNALLGGYGKRGKYVEVESVFDEMKREGVLPNLLTYSTLIDVYSKGGLYREAMEVFREFKSVRLRGDVVLYSALIDALCKSGLVGSAVSLIDEMSKEEISPNVVTYNSIIDAFGRSAAMECRDGSLSTLNGTDDHRVIEIFEQLTSESSNRKKKECEEGVNELFSILEVIRKMHQLDIKPNVVTFSAILNACSRCNSFEDASMLLEELRVFDNQVYGVVHGLLMGRRENVWLQARSLFDKVKEMDGSTASAFYNALTDMLWHFGQNRGAQLVAFEGRSRQVWENVWSTSCLDLHLMSSGAARAMVHAWLLNIRSIVYEGHELPKVMSILTGWGKHSKVVGDGALRPAVESLLRGMDAPFYLSKCNMGRSRFQMASNGEKPLIVSFGEMLIDFVPTESGVSLAEAPGFLKAPGGAPANVAIAVSRLGGRSAFVGKLGDDEFGHMLAGILRKNGVADQGINFDTGARTALAFVTLKADGDREFMFYRNPSADMLLRPDELNLELIRSAKVFHYGSISLIVEPCRSAHLKAMEVAKEAGALLSYDPNLREPLWPSKEEAKTQIMSIWDKAEIIKVSDVELEFLTGSNKIDDETAMSLWHPNLKLLLVTLGEKGCRYYAKNFRGSVDPFHVNAVDTTGAGDSFVGALLNKIADDHSILEDEERLRKVLRFANACGAITTTKKGAIPALPSDAEVLSFLEGKDKEVLFIIIITDLKPRLLVRNIGVHGSIVGMNMS</sequence>
<keyword evidence="4" id="KW-0418">Kinase</keyword>
<feature type="repeat" description="PPR" evidence="6">
    <location>
        <begin position="1400"/>
        <end position="1434"/>
    </location>
</feature>
<dbReference type="InterPro" id="IPR011990">
    <property type="entry name" value="TPR-like_helical_dom_sf"/>
</dbReference>
<gene>
    <name evidence="9" type="ORF">HID58_017931</name>
</gene>
<evidence type="ECO:0000256" key="3">
    <source>
        <dbReference type="ARBA" id="ARBA00022737"/>
    </source>
</evidence>
<proteinExistence type="inferred from homology"/>
<feature type="compositionally biased region" description="Low complexity" evidence="7">
    <location>
        <begin position="1003"/>
        <end position="1019"/>
    </location>
</feature>
<dbReference type="SUPFAM" id="SSF52540">
    <property type="entry name" value="P-loop containing nucleoside triphosphate hydrolases"/>
    <property type="match status" value="1"/>
</dbReference>
<dbReference type="InterPro" id="IPR002885">
    <property type="entry name" value="PPR_rpt"/>
</dbReference>
<evidence type="ECO:0000313" key="9">
    <source>
        <dbReference type="EMBL" id="KAH0925675.1"/>
    </source>
</evidence>
<feature type="repeat" description="PPR" evidence="6">
    <location>
        <begin position="1189"/>
        <end position="1224"/>
    </location>
</feature>
<dbReference type="InterPro" id="IPR002182">
    <property type="entry name" value="NB-ARC"/>
</dbReference>
<dbReference type="InterPro" id="IPR036388">
    <property type="entry name" value="WH-like_DNA-bd_sf"/>
</dbReference>
<dbReference type="InterPro" id="IPR055414">
    <property type="entry name" value="LRR_R13L4/SHOC2-like"/>
</dbReference>
<keyword evidence="3" id="KW-0677">Repeat</keyword>
<feature type="repeat" description="PPR" evidence="6">
    <location>
        <begin position="1225"/>
        <end position="1259"/>
    </location>
</feature>
<dbReference type="Proteomes" id="UP000824890">
    <property type="component" value="Unassembled WGS sequence"/>
</dbReference>
<evidence type="ECO:0000256" key="4">
    <source>
        <dbReference type="ARBA" id="ARBA00022777"/>
    </source>
</evidence>
<comment type="caution">
    <text evidence="9">The sequence shown here is derived from an EMBL/GenBank/DDBJ whole genome shotgun (WGS) entry which is preliminary data.</text>
</comment>
<reference evidence="9 10" key="1">
    <citation type="submission" date="2021-05" db="EMBL/GenBank/DDBJ databases">
        <title>Genome Assembly of Synthetic Allotetraploid Brassica napus Reveals Homoeologous Exchanges between Subgenomes.</title>
        <authorList>
            <person name="Davis J.T."/>
        </authorList>
    </citation>
    <scope>NUCLEOTIDE SEQUENCE [LARGE SCALE GENOMIC DNA]</scope>
    <source>
        <strain evidence="10">cv. Da-Ae</strain>
        <tissue evidence="9">Seedling</tissue>
    </source>
</reference>
<dbReference type="NCBIfam" id="TIGR00756">
    <property type="entry name" value="PPR"/>
    <property type="match status" value="11"/>
</dbReference>
<dbReference type="InterPro" id="IPR029056">
    <property type="entry name" value="Ribokinase-like"/>
</dbReference>
<dbReference type="InterPro" id="IPR032675">
    <property type="entry name" value="LRR_dom_sf"/>
</dbReference>
<feature type="repeat" description="PPR" evidence="6">
    <location>
        <begin position="93"/>
        <end position="127"/>
    </location>
</feature>
<evidence type="ECO:0000256" key="7">
    <source>
        <dbReference type="SAM" id="MobiDB-lite"/>
    </source>
</evidence>
<organism evidence="9 10">
    <name type="scientific">Brassica napus</name>
    <name type="common">Rape</name>
    <dbReference type="NCBI Taxonomy" id="3708"/>
    <lineage>
        <taxon>Eukaryota</taxon>
        <taxon>Viridiplantae</taxon>
        <taxon>Streptophyta</taxon>
        <taxon>Embryophyta</taxon>
        <taxon>Tracheophyta</taxon>
        <taxon>Spermatophyta</taxon>
        <taxon>Magnoliopsida</taxon>
        <taxon>eudicotyledons</taxon>
        <taxon>Gunneridae</taxon>
        <taxon>Pentapetalae</taxon>
        <taxon>rosids</taxon>
        <taxon>malvids</taxon>
        <taxon>Brassicales</taxon>
        <taxon>Brassicaceae</taxon>
        <taxon>Brassiceae</taxon>
        <taxon>Brassica</taxon>
    </lineage>
</organism>
<dbReference type="InterPro" id="IPR036063">
    <property type="entry name" value="Smr_dom_sf"/>
</dbReference>
<dbReference type="PROSITE" id="PS51375">
    <property type="entry name" value="PPR"/>
    <property type="match status" value="12"/>
</dbReference>
<dbReference type="InterPro" id="IPR027417">
    <property type="entry name" value="P-loop_NTPase"/>
</dbReference>
<dbReference type="Gene3D" id="3.80.10.10">
    <property type="entry name" value="Ribonuclease Inhibitor"/>
    <property type="match status" value="2"/>
</dbReference>
<dbReference type="SUPFAM" id="SSF160443">
    <property type="entry name" value="SMR domain-like"/>
    <property type="match status" value="1"/>
</dbReference>